<evidence type="ECO:0000313" key="1">
    <source>
        <dbReference type="EMBL" id="TGM14883.1"/>
    </source>
</evidence>
<gene>
    <name evidence="1" type="ORF">EHQ90_10390</name>
</gene>
<proteinExistence type="predicted"/>
<dbReference type="RefSeq" id="WP_135685081.1">
    <property type="nucleotide sequence ID" value="NZ_RQEQ01000025.1"/>
</dbReference>
<name>A0ABY2N3H5_9LEPT</name>
<evidence type="ECO:0000313" key="2">
    <source>
        <dbReference type="Proteomes" id="UP000297422"/>
    </source>
</evidence>
<accession>A0ABY2N3H5</accession>
<evidence type="ECO:0008006" key="3">
    <source>
        <dbReference type="Google" id="ProtNLM"/>
    </source>
</evidence>
<sequence length="257" mass="29715">MKKFAIIMTLALFSQIYGNDAGEKMQSEVFFSAMEDFEKSFILGDIKKAEESFAKLKLGFEENQNDSKIIYWYFYSCYRSSIYSNLYPALKLKASNINHCIENLDILNKTDNVENQILTVLILSSKIHSDPLGSKNLYSKLEEFDSKLRSIEDENPRINLVKGLEKLYNPESKEKSQKKAISYFSAGVKYFEKLETYDSSKPNWGYLDLLIFLSLSLSANQKFDDALQNAKKIQKFLPEFKYINSILIPDLERKVKG</sequence>
<protein>
    <recommendedName>
        <fullName evidence="3">Tetratricopeptide repeat protein</fullName>
    </recommendedName>
</protein>
<organism evidence="1 2">
    <name type="scientific">Leptospira stimsonii</name>
    <dbReference type="NCBI Taxonomy" id="2202203"/>
    <lineage>
        <taxon>Bacteria</taxon>
        <taxon>Pseudomonadati</taxon>
        <taxon>Spirochaetota</taxon>
        <taxon>Spirochaetia</taxon>
        <taxon>Leptospirales</taxon>
        <taxon>Leptospiraceae</taxon>
        <taxon>Leptospira</taxon>
    </lineage>
</organism>
<keyword evidence="2" id="KW-1185">Reference proteome</keyword>
<reference evidence="2" key="1">
    <citation type="journal article" date="2019" name="PLoS Negl. Trop. Dis.">
        <title>Revisiting the worldwide diversity of Leptospira species in the environment.</title>
        <authorList>
            <person name="Vincent A.T."/>
            <person name="Schiettekatte O."/>
            <person name="Bourhy P."/>
            <person name="Veyrier F.J."/>
            <person name="Picardeau M."/>
        </authorList>
    </citation>
    <scope>NUCLEOTIDE SEQUENCE [LARGE SCALE GENOMIC DNA]</scope>
    <source>
        <strain evidence="2">201702407</strain>
    </source>
</reference>
<comment type="caution">
    <text evidence="1">The sequence shown here is derived from an EMBL/GenBank/DDBJ whole genome shotgun (WGS) entry which is preliminary data.</text>
</comment>
<dbReference type="Proteomes" id="UP000297422">
    <property type="component" value="Unassembled WGS sequence"/>
</dbReference>
<dbReference type="EMBL" id="RQGT01000071">
    <property type="protein sequence ID" value="TGM14883.1"/>
    <property type="molecule type" value="Genomic_DNA"/>
</dbReference>